<dbReference type="Proteomes" id="UP000887580">
    <property type="component" value="Unplaced"/>
</dbReference>
<reference evidence="2" key="1">
    <citation type="submission" date="2022-11" db="UniProtKB">
        <authorList>
            <consortium name="WormBaseParasite"/>
        </authorList>
    </citation>
    <scope>IDENTIFICATION</scope>
</reference>
<protein>
    <submittedName>
        <fullName evidence="2">Uncharacterized protein</fullName>
    </submittedName>
</protein>
<evidence type="ECO:0000313" key="1">
    <source>
        <dbReference type="Proteomes" id="UP000887580"/>
    </source>
</evidence>
<dbReference type="WBParaSite" id="PS1159_v2.g12639.t1">
    <property type="protein sequence ID" value="PS1159_v2.g12639.t1"/>
    <property type="gene ID" value="PS1159_v2.g12639"/>
</dbReference>
<proteinExistence type="predicted"/>
<sequence length="221" mass="26153">MQLLRIASVLFILHICYHPRLYSAPIKDSSNNNIEEETQTHSSNDEQHQAAVAEILNSTTFANITNSLLRSDSYNNNSVTNPLDLTPKRTLPYIIWISIESWANYLVFKQETCRTVKEEIPKFEDQDFLENGYFKWEENEFHRELRILLFPETSNSLKPLVENDVIDKLDKRFLQKPLESFCYQKETKNTKEEEAAEEKSKFEDIVLNRYFFGYFHITAYF</sequence>
<accession>A0AC35F393</accession>
<name>A0AC35F393_9BILA</name>
<evidence type="ECO:0000313" key="2">
    <source>
        <dbReference type="WBParaSite" id="PS1159_v2.g12639.t1"/>
    </source>
</evidence>
<organism evidence="1 2">
    <name type="scientific">Panagrolaimus sp. PS1159</name>
    <dbReference type="NCBI Taxonomy" id="55785"/>
    <lineage>
        <taxon>Eukaryota</taxon>
        <taxon>Metazoa</taxon>
        <taxon>Ecdysozoa</taxon>
        <taxon>Nematoda</taxon>
        <taxon>Chromadorea</taxon>
        <taxon>Rhabditida</taxon>
        <taxon>Tylenchina</taxon>
        <taxon>Panagrolaimomorpha</taxon>
        <taxon>Panagrolaimoidea</taxon>
        <taxon>Panagrolaimidae</taxon>
        <taxon>Panagrolaimus</taxon>
    </lineage>
</organism>